<dbReference type="RefSeq" id="WP_113963087.1">
    <property type="nucleotide sequence ID" value="NZ_UEGW01000001.1"/>
</dbReference>
<dbReference type="Gene3D" id="1.20.120.450">
    <property type="entry name" value="dinb family like domain"/>
    <property type="match status" value="1"/>
</dbReference>
<dbReference type="EMBL" id="UEGW01000001">
    <property type="protein sequence ID" value="SRX92551.1"/>
    <property type="molecule type" value="Genomic_DNA"/>
</dbReference>
<evidence type="ECO:0000313" key="3">
    <source>
        <dbReference type="Proteomes" id="UP000252015"/>
    </source>
</evidence>
<dbReference type="AlphaFoldDB" id="A0A375YUE6"/>
<dbReference type="STRING" id="29313.BHQ16_16305"/>
<reference evidence="2 3" key="1">
    <citation type="submission" date="2018-05" db="EMBL/GenBank/DDBJ databases">
        <authorList>
            <consortium name="IHU Genomes"/>
        </authorList>
    </citation>
    <scope>NUCLEOTIDE SEQUENCE [LARGE SCALE GENOMIC DNA]</scope>
    <source>
        <strain evidence="2 3">P7336</strain>
    </source>
</reference>
<gene>
    <name evidence="2" type="ORF">MSP7336_00777</name>
</gene>
<organism evidence="2 3">
    <name type="scientific">Mycobacterium shimoidei</name>
    <dbReference type="NCBI Taxonomy" id="29313"/>
    <lineage>
        <taxon>Bacteria</taxon>
        <taxon>Bacillati</taxon>
        <taxon>Actinomycetota</taxon>
        <taxon>Actinomycetes</taxon>
        <taxon>Mycobacteriales</taxon>
        <taxon>Mycobacteriaceae</taxon>
        <taxon>Mycobacterium</taxon>
    </lineage>
</organism>
<dbReference type="Proteomes" id="UP000252015">
    <property type="component" value="Unassembled WGS sequence"/>
</dbReference>
<evidence type="ECO:0000313" key="2">
    <source>
        <dbReference type="EMBL" id="SRX92551.1"/>
    </source>
</evidence>
<feature type="domain" description="Mycothiol-dependent maleylpyruvate isomerase metal-binding" evidence="1">
    <location>
        <begin position="17"/>
        <end position="137"/>
    </location>
</feature>
<proteinExistence type="predicted"/>
<dbReference type="NCBIfam" id="TIGR03083">
    <property type="entry name" value="maleylpyruvate isomerase family mycothiol-dependent enzyme"/>
    <property type="match status" value="1"/>
</dbReference>
<sequence>MRRSEPDRESTFTALLEEYRLFANLVASLDDSALHQPTRCVGWQVCDVAAHVVGQASDVISGTAGTRTADEQAAALRDEQPSALAEQLLAARDSVGQLAAVLDDTSWAGPSPIPDFTVGQGVHALVNDAYVHADDIRAALGQAFDPGPGLYASLDFVLGALSRDDQSATDPRIARVIGIPATDFADVTGIAAHDFLLVATGRLDPNGFGLPETVNIFR</sequence>
<dbReference type="Pfam" id="PF11716">
    <property type="entry name" value="MDMPI_N"/>
    <property type="match status" value="1"/>
</dbReference>
<name>A0A375YUE6_MYCSH</name>
<keyword evidence="3" id="KW-1185">Reference proteome</keyword>
<dbReference type="InterPro" id="IPR034660">
    <property type="entry name" value="DinB/YfiT-like"/>
</dbReference>
<dbReference type="InterPro" id="IPR024344">
    <property type="entry name" value="MDMPI_metal-binding"/>
</dbReference>
<dbReference type="GO" id="GO:0046872">
    <property type="term" value="F:metal ion binding"/>
    <property type="evidence" value="ECO:0007669"/>
    <property type="project" value="InterPro"/>
</dbReference>
<dbReference type="InterPro" id="IPR017517">
    <property type="entry name" value="Maleyloyr_isom"/>
</dbReference>
<protein>
    <recommendedName>
        <fullName evidence="1">Mycothiol-dependent maleylpyruvate isomerase metal-binding domain-containing protein</fullName>
    </recommendedName>
</protein>
<dbReference type="SUPFAM" id="SSF109854">
    <property type="entry name" value="DinB/YfiT-like putative metalloenzymes"/>
    <property type="match status" value="1"/>
</dbReference>
<evidence type="ECO:0000259" key="1">
    <source>
        <dbReference type="Pfam" id="PF11716"/>
    </source>
</evidence>
<accession>A0A375YUE6</accession>